<organism evidence="15 16">
    <name type="scientific">Cinnamomum micranthum f. kanehirae</name>
    <dbReference type="NCBI Taxonomy" id="337451"/>
    <lineage>
        <taxon>Eukaryota</taxon>
        <taxon>Viridiplantae</taxon>
        <taxon>Streptophyta</taxon>
        <taxon>Embryophyta</taxon>
        <taxon>Tracheophyta</taxon>
        <taxon>Spermatophyta</taxon>
        <taxon>Magnoliopsida</taxon>
        <taxon>Magnoliidae</taxon>
        <taxon>Laurales</taxon>
        <taxon>Lauraceae</taxon>
        <taxon>Cinnamomum</taxon>
    </lineage>
</organism>
<feature type="binding site" evidence="10">
    <location>
        <position position="37"/>
    </location>
    <ligand>
        <name>Mg(2+)</name>
        <dbReference type="ChEBI" id="CHEBI:18420"/>
        <label>1</label>
    </ligand>
</feature>
<dbReference type="Pfam" id="PF06839">
    <property type="entry name" value="Zn_ribbon_GRF"/>
    <property type="match status" value="1"/>
</dbReference>
<feature type="binding site" evidence="10">
    <location>
        <position position="196"/>
    </location>
    <ligand>
        <name>Mg(2+)</name>
        <dbReference type="ChEBI" id="CHEBI:18420"/>
        <label>1</label>
    </ligand>
</feature>
<dbReference type="InterPro" id="IPR036691">
    <property type="entry name" value="Endo/exonu/phosph_ase_sf"/>
</dbReference>
<accession>A0A3S3QZV7</accession>
<proteinExistence type="inferred from homology"/>
<gene>
    <name evidence="15" type="ORF">CKAN_02150900</name>
</gene>
<evidence type="ECO:0000256" key="8">
    <source>
        <dbReference type="ARBA" id="ARBA00023242"/>
    </source>
</evidence>
<dbReference type="PANTHER" id="PTHR22748">
    <property type="entry name" value="AP ENDONUCLEASE"/>
    <property type="match status" value="1"/>
</dbReference>
<dbReference type="PROSITE" id="PS00726">
    <property type="entry name" value="AP_NUCLEASE_F1_1"/>
    <property type="match status" value="1"/>
</dbReference>
<dbReference type="FunFam" id="3.60.10.10:FF:000042">
    <property type="entry name" value="DNA-(apurinic or apyrimidinic site) lyase"/>
    <property type="match status" value="1"/>
</dbReference>
<keyword evidence="16" id="KW-1185">Reference proteome</keyword>
<dbReference type="PROSITE" id="PS51999">
    <property type="entry name" value="ZF_GRF"/>
    <property type="match status" value="1"/>
</dbReference>
<feature type="domain" description="GRF-type" evidence="14">
    <location>
        <begin position="555"/>
        <end position="604"/>
    </location>
</feature>
<evidence type="ECO:0000313" key="16">
    <source>
        <dbReference type="Proteomes" id="UP000283530"/>
    </source>
</evidence>
<evidence type="ECO:0000256" key="5">
    <source>
        <dbReference type="ARBA" id="ARBA00022801"/>
    </source>
</evidence>
<feature type="active site" description="Proton donor/acceptor" evidence="9">
    <location>
        <position position="196"/>
    </location>
</feature>
<comment type="cofactor">
    <cofactor evidence="10">
        <name>Mg(2+)</name>
        <dbReference type="ChEBI" id="CHEBI:18420"/>
    </cofactor>
    <cofactor evidence="10">
        <name>Mn(2+)</name>
        <dbReference type="ChEBI" id="CHEBI:29035"/>
    </cofactor>
    <text evidence="10">Probably binds two magnesium or manganese ions per subunit.</text>
</comment>
<dbReference type="InterPro" id="IPR005135">
    <property type="entry name" value="Endo/exonuclease/phosphatase"/>
</dbReference>
<keyword evidence="10" id="KW-0464">Manganese</keyword>
<feature type="active site" evidence="9">
    <location>
        <position position="155"/>
    </location>
</feature>
<feature type="active site" description="Proton acceptor" evidence="9">
    <location>
        <position position="325"/>
    </location>
</feature>
<dbReference type="AlphaFoldDB" id="A0A3S3QZV7"/>
<keyword evidence="3 10" id="KW-0479">Metal-binding</keyword>
<keyword evidence="8" id="KW-0539">Nucleus</keyword>
<comment type="similarity">
    <text evidence="1">Belongs to the DNA repair enzymes AP/ExoA family.</text>
</comment>
<evidence type="ECO:0000256" key="3">
    <source>
        <dbReference type="ARBA" id="ARBA00022723"/>
    </source>
</evidence>
<evidence type="ECO:0000313" key="15">
    <source>
        <dbReference type="EMBL" id="RWR92299.1"/>
    </source>
</evidence>
<feature type="binding site" evidence="10">
    <location>
        <position position="7"/>
    </location>
    <ligand>
        <name>Mg(2+)</name>
        <dbReference type="ChEBI" id="CHEBI:18420"/>
        <label>1</label>
    </ligand>
</feature>
<evidence type="ECO:0000256" key="13">
    <source>
        <dbReference type="SAM" id="MobiDB-lite"/>
    </source>
</evidence>
<dbReference type="GO" id="GO:0008311">
    <property type="term" value="F:double-stranded DNA 3'-5' DNA exonuclease activity"/>
    <property type="evidence" value="ECO:0007669"/>
    <property type="project" value="TreeGrafter"/>
</dbReference>
<dbReference type="Proteomes" id="UP000283530">
    <property type="component" value="Unassembled WGS sequence"/>
</dbReference>
<dbReference type="InterPro" id="IPR004808">
    <property type="entry name" value="AP_endonuc_1"/>
</dbReference>
<dbReference type="OrthoDB" id="391817at2759"/>
<feature type="site" description="Transition state stabilizer" evidence="11">
    <location>
        <position position="198"/>
    </location>
</feature>
<evidence type="ECO:0000256" key="1">
    <source>
        <dbReference type="ARBA" id="ARBA00007092"/>
    </source>
</evidence>
<feature type="binding site" evidence="10">
    <location>
        <position position="198"/>
    </location>
    <ligand>
        <name>Mg(2+)</name>
        <dbReference type="ChEBI" id="CHEBI:18420"/>
        <label>1</label>
    </ligand>
</feature>
<dbReference type="GO" id="GO:0003677">
    <property type="term" value="F:DNA binding"/>
    <property type="evidence" value="ECO:0007669"/>
    <property type="project" value="InterPro"/>
</dbReference>
<dbReference type="PROSITE" id="PS51435">
    <property type="entry name" value="AP_NUCLEASE_F1_4"/>
    <property type="match status" value="1"/>
</dbReference>
<dbReference type="GO" id="GO:0008081">
    <property type="term" value="F:phosphoric diester hydrolase activity"/>
    <property type="evidence" value="ECO:0007669"/>
    <property type="project" value="TreeGrafter"/>
</dbReference>
<keyword evidence="5" id="KW-0378">Hydrolase</keyword>
<evidence type="ECO:0000256" key="10">
    <source>
        <dbReference type="PIRSR" id="PIRSR604808-2"/>
    </source>
</evidence>
<keyword evidence="7 10" id="KW-0460">Magnesium</keyword>
<feature type="site" description="Important for catalytic activity" evidence="11">
    <location>
        <position position="267"/>
    </location>
</feature>
<keyword evidence="15" id="KW-0456">Lyase</keyword>
<evidence type="ECO:0000256" key="6">
    <source>
        <dbReference type="ARBA" id="ARBA00022833"/>
    </source>
</evidence>
<feature type="binding site" evidence="10">
    <location>
        <position position="325"/>
    </location>
    <ligand>
        <name>Mg(2+)</name>
        <dbReference type="ChEBI" id="CHEBI:18420"/>
        <label>1</label>
    </ligand>
</feature>
<feature type="region of interest" description="Disordered" evidence="13">
    <location>
        <begin position="476"/>
        <end position="523"/>
    </location>
</feature>
<dbReference type="Gene3D" id="3.60.10.10">
    <property type="entry name" value="Endonuclease/exonuclease/phosphatase"/>
    <property type="match status" value="1"/>
</dbReference>
<dbReference type="Pfam" id="PF03372">
    <property type="entry name" value="Exo_endo_phos"/>
    <property type="match status" value="1"/>
</dbReference>
<sequence>MRIVTYNVNGLRPRVSQHGSLLKFLNSLQADIICIQETKLSRQEISADLFMAEGYEAFFSCTRTSKKGRISYSGVVTFCRVSSAFSSSEVALPIAAEEGFTGLLSKSGDAVTRGTPHIISLEGLEEITEEDLLKVDSEGRCIITDHGHFVLFNIYGPRAEYHDMERLSFKRKFFKILQRRWETLLREGRRVFVVGDLNIAPTAMDRWDAGPDFEENPFRKWLRSIFTQSGGPFFDVFRAKHPQRRDAYTCWAASNGAEEFDCGSRIDLILIAGPCLHHSHEAQDHNFVHCHVKDCDILKEFKRWKSGNIPRGKGVRSVKLEGSDHVPVYVCLDEMPNLPIHSTPSLAARYVPEVRGWQQTIASLLLKREEIAGVKDNGMSLSTSGCSENNMLSCSSHVSINQTSTPIEEAQGFGPSTNENLGCVYGNTKENPMVMIGKEGKKLVSTCSTASKKKARHGNSSQLTLKCFFQKDNPRSSVDVGSADNNFSLSQVDMSKETDSPNETGGDGEESSSQDHDSQDQAGTIACHSSEKEKNNPLLEWQRIQELMQNSVPLCKGHGEPCVARSVKKAGPNVGRGFYVCARAEGPASNPEANCGHFQWASTKSKQKRR</sequence>
<dbReference type="STRING" id="337451.A0A3S3QZV7"/>
<name>A0A3S3QZV7_9MAGN</name>
<feature type="site" description="Interaction with DNA substrate" evidence="11">
    <location>
        <position position="325"/>
    </location>
</feature>
<keyword evidence="6" id="KW-0862">Zinc</keyword>
<dbReference type="InterPro" id="IPR010666">
    <property type="entry name" value="Znf_GRF"/>
</dbReference>
<dbReference type="GO" id="GO:0008270">
    <property type="term" value="F:zinc ion binding"/>
    <property type="evidence" value="ECO:0007669"/>
    <property type="project" value="UniProtKB-KW"/>
</dbReference>
<protein>
    <recommendedName>
        <fullName evidence="2">DNA-(apurinic or apyrimidinic site) endonuclease 2</fullName>
    </recommendedName>
</protein>
<evidence type="ECO:0000256" key="7">
    <source>
        <dbReference type="ARBA" id="ARBA00022842"/>
    </source>
</evidence>
<comment type="caution">
    <text evidence="15">The sequence shown here is derived from an EMBL/GenBank/DDBJ whole genome shotgun (WGS) entry which is preliminary data.</text>
</comment>
<evidence type="ECO:0000259" key="14">
    <source>
        <dbReference type="PROSITE" id="PS51999"/>
    </source>
</evidence>
<reference evidence="15 16" key="1">
    <citation type="journal article" date="2019" name="Nat. Plants">
        <title>Stout camphor tree genome fills gaps in understanding of flowering plant genome evolution.</title>
        <authorList>
            <person name="Chaw S.M."/>
            <person name="Liu Y.C."/>
            <person name="Wu Y.W."/>
            <person name="Wang H.Y."/>
            <person name="Lin C.I."/>
            <person name="Wu C.S."/>
            <person name="Ke H.M."/>
            <person name="Chang L.Y."/>
            <person name="Hsu C.Y."/>
            <person name="Yang H.T."/>
            <person name="Sudianto E."/>
            <person name="Hsu M.H."/>
            <person name="Wu K.P."/>
            <person name="Wang L.N."/>
            <person name="Leebens-Mack J.H."/>
            <person name="Tsai I.J."/>
        </authorList>
    </citation>
    <scope>NUCLEOTIDE SEQUENCE [LARGE SCALE GENOMIC DNA]</scope>
    <source>
        <strain evidence="16">cv. Chaw 1501</strain>
        <tissue evidence="15">Young leaves</tissue>
    </source>
</reference>
<evidence type="ECO:0000256" key="4">
    <source>
        <dbReference type="ARBA" id="ARBA00022771"/>
    </source>
</evidence>
<evidence type="ECO:0000256" key="9">
    <source>
        <dbReference type="PIRSR" id="PIRSR604808-1"/>
    </source>
</evidence>
<keyword evidence="4 12" id="KW-0863">Zinc-finger</keyword>
<dbReference type="GO" id="GO:0005634">
    <property type="term" value="C:nucleus"/>
    <property type="evidence" value="ECO:0007669"/>
    <property type="project" value="TreeGrafter"/>
</dbReference>
<dbReference type="GO" id="GO:0016829">
    <property type="term" value="F:lyase activity"/>
    <property type="evidence" value="ECO:0007669"/>
    <property type="project" value="UniProtKB-KW"/>
</dbReference>
<evidence type="ECO:0000256" key="12">
    <source>
        <dbReference type="PROSITE-ProRule" id="PRU01343"/>
    </source>
</evidence>
<dbReference type="SUPFAM" id="SSF56219">
    <property type="entry name" value="DNase I-like"/>
    <property type="match status" value="1"/>
</dbReference>
<dbReference type="InterPro" id="IPR020847">
    <property type="entry name" value="AP_endonuclease_F1_BS"/>
</dbReference>
<evidence type="ECO:0000256" key="11">
    <source>
        <dbReference type="PIRSR" id="PIRSR604808-3"/>
    </source>
</evidence>
<dbReference type="GO" id="GO:0006284">
    <property type="term" value="P:base-excision repair"/>
    <property type="evidence" value="ECO:0007669"/>
    <property type="project" value="TreeGrafter"/>
</dbReference>
<feature type="compositionally biased region" description="Polar residues" evidence="13">
    <location>
        <begin position="483"/>
        <end position="493"/>
    </location>
</feature>
<dbReference type="PANTHER" id="PTHR22748:SF4">
    <property type="entry name" value="DNA-(APURINIC OR APYRIMIDINIC SITE) ENDONUCLEASE 2"/>
    <property type="match status" value="1"/>
</dbReference>
<feature type="region of interest" description="Disordered" evidence="13">
    <location>
        <begin position="588"/>
        <end position="610"/>
    </location>
</feature>
<dbReference type="GO" id="GO:0003906">
    <property type="term" value="F:DNA-(apurinic or apyrimidinic site) endonuclease activity"/>
    <property type="evidence" value="ECO:0007669"/>
    <property type="project" value="TreeGrafter"/>
</dbReference>
<evidence type="ECO:0000256" key="2">
    <source>
        <dbReference type="ARBA" id="ARBA00013541"/>
    </source>
</evidence>
<feature type="binding site" evidence="10">
    <location>
        <position position="324"/>
    </location>
    <ligand>
        <name>Mg(2+)</name>
        <dbReference type="ChEBI" id="CHEBI:18420"/>
        <label>1</label>
    </ligand>
</feature>
<dbReference type="EMBL" id="QPKB01000009">
    <property type="protein sequence ID" value="RWR92299.1"/>
    <property type="molecule type" value="Genomic_DNA"/>
</dbReference>